<feature type="chain" id="PRO_5028839270" evidence="2">
    <location>
        <begin position="20"/>
        <end position="103"/>
    </location>
</feature>
<evidence type="ECO:0000313" key="3">
    <source>
        <dbReference type="EMBL" id="QNM81769.1"/>
    </source>
</evidence>
<keyword evidence="4" id="KW-1185">Reference proteome</keyword>
<protein>
    <submittedName>
        <fullName evidence="3">Uncharacterized protein</fullName>
    </submittedName>
</protein>
<gene>
    <name evidence="3" type="ORF">H8M03_06760</name>
</gene>
<evidence type="ECO:0000313" key="4">
    <source>
        <dbReference type="Proteomes" id="UP000515861"/>
    </source>
</evidence>
<organism evidence="3 4">
    <name type="scientific">Sphingomonas sabuli</name>
    <dbReference type="NCBI Taxonomy" id="2764186"/>
    <lineage>
        <taxon>Bacteria</taxon>
        <taxon>Pseudomonadati</taxon>
        <taxon>Pseudomonadota</taxon>
        <taxon>Alphaproteobacteria</taxon>
        <taxon>Sphingomonadales</taxon>
        <taxon>Sphingomonadaceae</taxon>
        <taxon>Sphingomonas</taxon>
    </lineage>
</organism>
<name>A0A7G9KZH0_9SPHN</name>
<evidence type="ECO:0000256" key="2">
    <source>
        <dbReference type="SAM" id="SignalP"/>
    </source>
</evidence>
<sequence length="103" mass="10918">MRYVIPAAFAVLIPQASLAGPPPQAPTVTEPAAIASAWSATGQECRKAEAAKAESGPAWRDTPVTPKKLTDLPDANSYMAVFRTVDGCEVPMSVVEYRSGQTR</sequence>
<proteinExistence type="predicted"/>
<dbReference type="RefSeq" id="WP_187478725.1">
    <property type="nucleotide sequence ID" value="NZ_CP060697.1"/>
</dbReference>
<accession>A0A7G9KZH0</accession>
<dbReference type="EMBL" id="CP060697">
    <property type="protein sequence ID" value="QNM81769.1"/>
    <property type="molecule type" value="Genomic_DNA"/>
</dbReference>
<feature type="signal peptide" evidence="2">
    <location>
        <begin position="1"/>
        <end position="19"/>
    </location>
</feature>
<feature type="region of interest" description="Disordered" evidence="1">
    <location>
        <begin position="51"/>
        <end position="70"/>
    </location>
</feature>
<reference evidence="3 4" key="1">
    <citation type="submission" date="2020-08" db="EMBL/GenBank/DDBJ databases">
        <title>Sphingomonas sp. sand1-3 16S ribosomal RNA gene Genome sequencing and assembly.</title>
        <authorList>
            <person name="Kang M."/>
        </authorList>
    </citation>
    <scope>NUCLEOTIDE SEQUENCE [LARGE SCALE GENOMIC DNA]</scope>
    <source>
        <strain evidence="4">sand1-3</strain>
    </source>
</reference>
<evidence type="ECO:0000256" key="1">
    <source>
        <dbReference type="SAM" id="MobiDB-lite"/>
    </source>
</evidence>
<dbReference type="Proteomes" id="UP000515861">
    <property type="component" value="Chromosome"/>
</dbReference>
<dbReference type="AlphaFoldDB" id="A0A7G9KZH0"/>
<keyword evidence="2" id="KW-0732">Signal</keyword>
<dbReference type="KEGG" id="ssau:H8M03_06760"/>